<accession>A0A814T7D9</accession>
<name>A0A814T7D9_9BILA</name>
<gene>
    <name evidence="2" type="ORF">OXX778_LOCUS23518</name>
</gene>
<dbReference type="Proteomes" id="UP000663879">
    <property type="component" value="Unassembled WGS sequence"/>
</dbReference>
<evidence type="ECO:0000256" key="1">
    <source>
        <dbReference type="SAM" id="MobiDB-lite"/>
    </source>
</evidence>
<evidence type="ECO:0000313" key="2">
    <source>
        <dbReference type="EMBL" id="CAF1158001.1"/>
    </source>
</evidence>
<evidence type="ECO:0000313" key="3">
    <source>
        <dbReference type="Proteomes" id="UP000663879"/>
    </source>
</evidence>
<proteinExistence type="predicted"/>
<dbReference type="AlphaFoldDB" id="A0A814T7D9"/>
<reference evidence="2" key="1">
    <citation type="submission" date="2021-02" db="EMBL/GenBank/DDBJ databases">
        <authorList>
            <person name="Nowell W R."/>
        </authorList>
    </citation>
    <scope>NUCLEOTIDE SEQUENCE</scope>
    <source>
        <strain evidence="2">Ploen Becks lab</strain>
    </source>
</reference>
<feature type="region of interest" description="Disordered" evidence="1">
    <location>
        <begin position="1"/>
        <end position="97"/>
    </location>
</feature>
<organism evidence="2 3">
    <name type="scientific">Brachionus calyciflorus</name>
    <dbReference type="NCBI Taxonomy" id="104777"/>
    <lineage>
        <taxon>Eukaryota</taxon>
        <taxon>Metazoa</taxon>
        <taxon>Spiralia</taxon>
        <taxon>Gnathifera</taxon>
        <taxon>Rotifera</taxon>
        <taxon>Eurotatoria</taxon>
        <taxon>Monogononta</taxon>
        <taxon>Pseudotrocha</taxon>
        <taxon>Ploima</taxon>
        <taxon>Brachionidae</taxon>
        <taxon>Brachionus</taxon>
    </lineage>
</organism>
<feature type="non-terminal residue" evidence="2">
    <location>
        <position position="1"/>
    </location>
</feature>
<feature type="compositionally biased region" description="Polar residues" evidence="1">
    <location>
        <begin position="14"/>
        <end position="97"/>
    </location>
</feature>
<sequence>EALDNPVPDPNQAKPISQPTQLENSQVALSTNTADSKSSPKATQTKFQSNQLNNDQAKSQSEMNALKNNTPISIKPTPGSNQARPITQPTKSEKSQINPAFQTCPKTTNVILASSQLNSFPELLNDLKLSKNKKN</sequence>
<protein>
    <submittedName>
        <fullName evidence="2">Uncharacterized protein</fullName>
    </submittedName>
</protein>
<keyword evidence="3" id="KW-1185">Reference proteome</keyword>
<dbReference type="EMBL" id="CAJNOC010013308">
    <property type="protein sequence ID" value="CAF1158001.1"/>
    <property type="molecule type" value="Genomic_DNA"/>
</dbReference>
<comment type="caution">
    <text evidence="2">The sequence shown here is derived from an EMBL/GenBank/DDBJ whole genome shotgun (WGS) entry which is preliminary data.</text>
</comment>